<dbReference type="OrthoDB" id="6155149at2759"/>
<organism evidence="1 2">
    <name type="scientific">Candidula unifasciata</name>
    <dbReference type="NCBI Taxonomy" id="100452"/>
    <lineage>
        <taxon>Eukaryota</taxon>
        <taxon>Metazoa</taxon>
        <taxon>Spiralia</taxon>
        <taxon>Lophotrochozoa</taxon>
        <taxon>Mollusca</taxon>
        <taxon>Gastropoda</taxon>
        <taxon>Heterobranchia</taxon>
        <taxon>Euthyneura</taxon>
        <taxon>Panpulmonata</taxon>
        <taxon>Eupulmonata</taxon>
        <taxon>Stylommatophora</taxon>
        <taxon>Helicina</taxon>
        <taxon>Helicoidea</taxon>
        <taxon>Geomitridae</taxon>
        <taxon>Candidula</taxon>
    </lineage>
</organism>
<name>A0A8S4AAG6_9EUPU</name>
<accession>A0A8S4AAG6</accession>
<dbReference type="AlphaFoldDB" id="A0A8S4AAG6"/>
<protein>
    <submittedName>
        <fullName evidence="1">Uncharacterized protein</fullName>
    </submittedName>
</protein>
<gene>
    <name evidence="1" type="ORF">CUNI_LOCUS22310</name>
</gene>
<comment type="caution">
    <text evidence="1">The sequence shown here is derived from an EMBL/GenBank/DDBJ whole genome shotgun (WGS) entry which is preliminary data.</text>
</comment>
<dbReference type="EMBL" id="CAJHNH020008567">
    <property type="protein sequence ID" value="CAG5136752.1"/>
    <property type="molecule type" value="Genomic_DNA"/>
</dbReference>
<evidence type="ECO:0000313" key="2">
    <source>
        <dbReference type="Proteomes" id="UP000678393"/>
    </source>
</evidence>
<sequence>MLELLTMFRPFGKWQVLLAICLFDLAFIFVQISNMDLGGSQERRLREVLVQQAEVVESIRETTQILESLYKAALGRAETLESLEKGMDELERQILRIKEHTIGVNVTFL</sequence>
<evidence type="ECO:0000313" key="1">
    <source>
        <dbReference type="EMBL" id="CAG5136752.1"/>
    </source>
</evidence>
<dbReference type="Proteomes" id="UP000678393">
    <property type="component" value="Unassembled WGS sequence"/>
</dbReference>
<keyword evidence="2" id="KW-1185">Reference proteome</keyword>
<reference evidence="1" key="1">
    <citation type="submission" date="2021-04" db="EMBL/GenBank/DDBJ databases">
        <authorList>
            <consortium name="Molecular Ecology Group"/>
        </authorList>
    </citation>
    <scope>NUCLEOTIDE SEQUENCE</scope>
</reference>
<proteinExistence type="predicted"/>